<keyword evidence="4" id="KW-0804">Transcription</keyword>
<dbReference type="GO" id="GO:0003700">
    <property type="term" value="F:DNA-binding transcription factor activity"/>
    <property type="evidence" value="ECO:0007669"/>
    <property type="project" value="InterPro"/>
</dbReference>
<keyword evidence="3" id="KW-0238">DNA-binding</keyword>
<evidence type="ECO:0000256" key="2">
    <source>
        <dbReference type="ARBA" id="ARBA00023015"/>
    </source>
</evidence>
<accession>A0A1Q2KZU5</accession>
<evidence type="ECO:0000313" key="7">
    <source>
        <dbReference type="Proteomes" id="UP000188184"/>
    </source>
</evidence>
<feature type="domain" description="HTH merR-type" evidence="5">
    <location>
        <begin position="11"/>
        <end position="79"/>
    </location>
</feature>
<dbReference type="SMART" id="SM00422">
    <property type="entry name" value="HTH_MERR"/>
    <property type="match status" value="1"/>
</dbReference>
<dbReference type="AlphaFoldDB" id="A0A1Q2KZU5"/>
<evidence type="ECO:0000259" key="5">
    <source>
        <dbReference type="PROSITE" id="PS50937"/>
    </source>
</evidence>
<dbReference type="SUPFAM" id="SSF46955">
    <property type="entry name" value="Putative DNA-binding domain"/>
    <property type="match status" value="1"/>
</dbReference>
<dbReference type="RefSeq" id="WP_077589581.1">
    <property type="nucleotide sequence ID" value="NZ_CP019640.1"/>
</dbReference>
<name>A0A1Q2KZU5_9BACL</name>
<evidence type="ECO:0000256" key="4">
    <source>
        <dbReference type="ARBA" id="ARBA00023163"/>
    </source>
</evidence>
<dbReference type="PROSITE" id="PS00552">
    <property type="entry name" value="HTH_MERR_1"/>
    <property type="match status" value="1"/>
</dbReference>
<dbReference type="InterPro" id="IPR047057">
    <property type="entry name" value="MerR_fam"/>
</dbReference>
<protein>
    <submittedName>
        <fullName evidence="6">MerR family transcriptional regulator</fullName>
    </submittedName>
</protein>
<dbReference type="EMBL" id="CP019640">
    <property type="protein sequence ID" value="AQQ53683.1"/>
    <property type="molecule type" value="Genomic_DNA"/>
</dbReference>
<evidence type="ECO:0000256" key="3">
    <source>
        <dbReference type="ARBA" id="ARBA00023125"/>
    </source>
</evidence>
<dbReference type="GO" id="GO:0003677">
    <property type="term" value="F:DNA binding"/>
    <property type="evidence" value="ECO:0007669"/>
    <property type="project" value="UniProtKB-KW"/>
</dbReference>
<sequence length="126" mass="14827">MSQEVRRTMPILPISIVMELTSLTARQIRHYEDQQLITPARTSGNKRMFSLNDVDRLLEIKEYLEQGINLAGIRKIFDMQVQPPLAAPEMKQMTDEELRDFLRIEMMNSQSRRSSVRQGDLSRFYH</sequence>
<dbReference type="InterPro" id="IPR009061">
    <property type="entry name" value="DNA-bd_dom_put_sf"/>
</dbReference>
<keyword evidence="7" id="KW-1185">Reference proteome</keyword>
<dbReference type="Pfam" id="PF13411">
    <property type="entry name" value="MerR_1"/>
    <property type="match status" value="1"/>
</dbReference>
<dbReference type="PROSITE" id="PS50937">
    <property type="entry name" value="HTH_MERR_2"/>
    <property type="match status" value="1"/>
</dbReference>
<dbReference type="Gene3D" id="1.10.1660.10">
    <property type="match status" value="1"/>
</dbReference>
<gene>
    <name evidence="6" type="ORF">B0X71_11735</name>
</gene>
<organism evidence="6 7">
    <name type="scientific">Planococcus lenghuensis</name>
    <dbReference type="NCBI Taxonomy" id="2213202"/>
    <lineage>
        <taxon>Bacteria</taxon>
        <taxon>Bacillati</taxon>
        <taxon>Bacillota</taxon>
        <taxon>Bacilli</taxon>
        <taxon>Bacillales</taxon>
        <taxon>Caryophanaceae</taxon>
        <taxon>Planococcus</taxon>
    </lineage>
</organism>
<dbReference type="PANTHER" id="PTHR30204">
    <property type="entry name" value="REDOX-CYCLING DRUG-SENSING TRANSCRIPTIONAL ACTIVATOR SOXR"/>
    <property type="match status" value="1"/>
</dbReference>
<reference evidence="6 7" key="1">
    <citation type="submission" date="2017-02" db="EMBL/GenBank/DDBJ databases">
        <title>The complete genomic sequence of a novel cold adapted crude oil-degrading bacterium Planococcus qaidamina Y42.</title>
        <authorList>
            <person name="Yang R."/>
        </authorList>
    </citation>
    <scope>NUCLEOTIDE SEQUENCE [LARGE SCALE GENOMIC DNA]</scope>
    <source>
        <strain evidence="6 7">Y42</strain>
    </source>
</reference>
<evidence type="ECO:0000313" key="6">
    <source>
        <dbReference type="EMBL" id="AQQ53683.1"/>
    </source>
</evidence>
<keyword evidence="1" id="KW-0678">Repressor</keyword>
<proteinExistence type="predicted"/>
<dbReference type="CDD" id="cd01105">
    <property type="entry name" value="HTH_GlnR-like"/>
    <property type="match status" value="1"/>
</dbReference>
<keyword evidence="2" id="KW-0805">Transcription regulation</keyword>
<dbReference type="OrthoDB" id="9806513at2"/>
<dbReference type="PANTHER" id="PTHR30204:SF65">
    <property type="entry name" value="HTH-TYPE TRANSCRIPTIONAL REGULATOR TNRA"/>
    <property type="match status" value="1"/>
</dbReference>
<dbReference type="InterPro" id="IPR000551">
    <property type="entry name" value="MerR-type_HTH_dom"/>
</dbReference>
<dbReference type="Proteomes" id="UP000188184">
    <property type="component" value="Chromosome"/>
</dbReference>
<dbReference type="KEGG" id="pmar:B0X71_11735"/>
<evidence type="ECO:0000256" key="1">
    <source>
        <dbReference type="ARBA" id="ARBA00022491"/>
    </source>
</evidence>